<dbReference type="AlphaFoldDB" id="A0A3T0ECH6"/>
<dbReference type="EMBL" id="CP018911">
    <property type="protein sequence ID" value="AZU05002.1"/>
    <property type="molecule type" value="Genomic_DNA"/>
</dbReference>
<dbReference type="Proteomes" id="UP000286954">
    <property type="component" value="Chromosome"/>
</dbReference>
<protein>
    <submittedName>
        <fullName evidence="1">Uncharacterized protein</fullName>
    </submittedName>
</protein>
<evidence type="ECO:0000313" key="2">
    <source>
        <dbReference type="Proteomes" id="UP000286954"/>
    </source>
</evidence>
<dbReference type="KEGG" id="gak:X907_2488"/>
<accession>A0A3T0ECH6</accession>
<evidence type="ECO:0000313" key="1">
    <source>
        <dbReference type="EMBL" id="AZU05002.1"/>
    </source>
</evidence>
<proteinExistence type="predicted"/>
<dbReference type="RefSeq" id="WP_127568421.1">
    <property type="nucleotide sequence ID" value="NZ_BMFB01000001.1"/>
</dbReference>
<organism evidence="1 2">
    <name type="scientific">Glycocaulis alkaliphilus</name>
    <dbReference type="NCBI Taxonomy" id="1434191"/>
    <lineage>
        <taxon>Bacteria</taxon>
        <taxon>Pseudomonadati</taxon>
        <taxon>Pseudomonadota</taxon>
        <taxon>Alphaproteobacteria</taxon>
        <taxon>Maricaulales</taxon>
        <taxon>Maricaulaceae</taxon>
        <taxon>Glycocaulis</taxon>
    </lineage>
</organism>
<name>A0A3T0ECH6_9PROT</name>
<gene>
    <name evidence="1" type="ORF">X907_2488</name>
</gene>
<sequence length="123" mass="13950">MTIRFQHYNLLIDSAFRLDSSRRALDPGLYRVETETELMEGASFQAERWLFATIRPIDAQGRTRRGEIYEVTRAELTQILTCHASTLQPPNMARATIHKPALLSRTDALAIERACNEGMVQTG</sequence>
<keyword evidence="2" id="KW-1185">Reference proteome</keyword>
<dbReference type="OrthoDB" id="8378722at2"/>
<reference evidence="1 2" key="1">
    <citation type="submission" date="2016-12" db="EMBL/GenBank/DDBJ databases">
        <title>The genome of dimorphic prosthecate Glycocaulis alkaliphilus 6b-8t, isolated from crude oil dictates its adaptability in petroleum environments.</title>
        <authorList>
            <person name="Wu X.-L."/>
            <person name="Geng S."/>
        </authorList>
    </citation>
    <scope>NUCLEOTIDE SEQUENCE [LARGE SCALE GENOMIC DNA]</scope>
    <source>
        <strain evidence="1 2">6B-8</strain>
    </source>
</reference>